<dbReference type="SUPFAM" id="SSF52833">
    <property type="entry name" value="Thioredoxin-like"/>
    <property type="match status" value="1"/>
</dbReference>
<dbReference type="Gene3D" id="1.25.40.10">
    <property type="entry name" value="Tetratricopeptide repeat domain"/>
    <property type="match status" value="1"/>
</dbReference>
<gene>
    <name evidence="3" type="ORF">SR876_00080</name>
</gene>
<reference evidence="3 4" key="1">
    <citation type="submission" date="2023-11" db="EMBL/GenBank/DDBJ databases">
        <title>MicrobeMod: A computational toolkit for identifying prokaryotic methylation and restriction-modification with nanopore sequencing.</title>
        <authorList>
            <person name="Crits-Christoph A."/>
            <person name="Kang S.C."/>
            <person name="Lee H."/>
            <person name="Ostrov N."/>
        </authorList>
    </citation>
    <scope>NUCLEOTIDE SEQUENCE [LARGE SCALE GENOMIC DNA]</scope>
    <source>
        <strain evidence="3 4">ATCC 23090</strain>
    </source>
</reference>
<feature type="domain" description="Thioredoxin" evidence="2">
    <location>
        <begin position="217"/>
        <end position="364"/>
    </location>
</feature>
<dbReference type="InterPro" id="IPR011990">
    <property type="entry name" value="TPR-like_helical_dom_sf"/>
</dbReference>
<dbReference type="InterPro" id="IPR017937">
    <property type="entry name" value="Thioredoxin_CS"/>
</dbReference>
<dbReference type="Gene3D" id="3.40.30.10">
    <property type="entry name" value="Glutaredoxin"/>
    <property type="match status" value="1"/>
</dbReference>
<organism evidence="3 4">
    <name type="scientific">Chitinophaga sancti</name>
    <dbReference type="NCBI Taxonomy" id="1004"/>
    <lineage>
        <taxon>Bacteria</taxon>
        <taxon>Pseudomonadati</taxon>
        <taxon>Bacteroidota</taxon>
        <taxon>Chitinophagia</taxon>
        <taxon>Chitinophagales</taxon>
        <taxon>Chitinophagaceae</taxon>
        <taxon>Chitinophaga</taxon>
    </lineage>
</organism>
<dbReference type="PANTHER" id="PTHR42852">
    <property type="entry name" value="THIOL:DISULFIDE INTERCHANGE PROTEIN DSBE"/>
    <property type="match status" value="1"/>
</dbReference>
<name>A0ABZ0XI68_9BACT</name>
<dbReference type="InterPro" id="IPR000866">
    <property type="entry name" value="AhpC/TSA"/>
</dbReference>
<accession>A0ABZ0XI68</accession>
<evidence type="ECO:0000256" key="1">
    <source>
        <dbReference type="ARBA" id="ARBA00023284"/>
    </source>
</evidence>
<dbReference type="Pfam" id="PF00578">
    <property type="entry name" value="AhpC-TSA"/>
    <property type="match status" value="1"/>
</dbReference>
<proteinExistence type="predicted"/>
<keyword evidence="4" id="KW-1185">Reference proteome</keyword>
<dbReference type="CDD" id="cd02966">
    <property type="entry name" value="TlpA_like_family"/>
    <property type="match status" value="1"/>
</dbReference>
<dbReference type="PROSITE" id="PS00194">
    <property type="entry name" value="THIOREDOXIN_1"/>
    <property type="match status" value="1"/>
</dbReference>
<dbReference type="EMBL" id="CP140154">
    <property type="protein sequence ID" value="WQG89877.1"/>
    <property type="molecule type" value="Genomic_DNA"/>
</dbReference>
<dbReference type="Proteomes" id="UP001326715">
    <property type="component" value="Chromosome"/>
</dbReference>
<dbReference type="InterPro" id="IPR013766">
    <property type="entry name" value="Thioredoxin_domain"/>
</dbReference>
<evidence type="ECO:0000313" key="4">
    <source>
        <dbReference type="Proteomes" id="UP001326715"/>
    </source>
</evidence>
<dbReference type="InterPro" id="IPR050553">
    <property type="entry name" value="Thioredoxin_ResA/DsbE_sf"/>
</dbReference>
<protein>
    <submittedName>
        <fullName evidence="3">TlpA disulfide reductase family protein</fullName>
    </submittedName>
</protein>
<dbReference type="RefSeq" id="WP_177318708.1">
    <property type="nucleotide sequence ID" value="NZ_CP139972.1"/>
</dbReference>
<evidence type="ECO:0000313" key="3">
    <source>
        <dbReference type="EMBL" id="WQG89877.1"/>
    </source>
</evidence>
<dbReference type="PROSITE" id="PS51352">
    <property type="entry name" value="THIOREDOXIN_2"/>
    <property type="match status" value="1"/>
</dbReference>
<keyword evidence="1" id="KW-0676">Redox-active center</keyword>
<sequence length="364" mass="41226">MDSVYKSYSPALLRDCVSISKLDDIRSYIAASYAYYHNQAKVEEYVSQLQYGPEKGNQYFRIARSFENANDLAQTERFAKLAADSVMGYLELNPAGVSPASILASSLVLLTEVLEKQRKYEEAIRWLTDRTEYCSARNRAGLLSLKADMLVKAAKYNEALDTYTAVLKARAGGKVVEQKMKQAYVAWHGADTLGFEAYLSDIKARIAHEFSDSISKSTLKSKAPLFELKDLDGKIVKLADYLGKVVVLDFWATWCVPCKASFPAMQKAINKYSADTSVVFLFIDTWEYNDSMEKEIKEFLSKKQYTFRVLRDRKDEVVKQYGVDGVPAKFVIDREGYIRFSMKGFNGTDEESVAELAEMITLSR</sequence>
<dbReference type="PANTHER" id="PTHR42852:SF13">
    <property type="entry name" value="PROTEIN DIPZ"/>
    <property type="match status" value="1"/>
</dbReference>
<dbReference type="InterPro" id="IPR036249">
    <property type="entry name" value="Thioredoxin-like_sf"/>
</dbReference>
<evidence type="ECO:0000259" key="2">
    <source>
        <dbReference type="PROSITE" id="PS51352"/>
    </source>
</evidence>